<comment type="similarity">
    <text evidence="8">Belongs to the KAE1 / TsaD family.</text>
</comment>
<dbReference type="InterPro" id="IPR000905">
    <property type="entry name" value="Gcp-like_dom"/>
</dbReference>
<dbReference type="FunFam" id="3.30.420.40:FF:000012">
    <property type="entry name" value="tRNA N6-adenosine threonylcarbamoyltransferase"/>
    <property type="match status" value="1"/>
</dbReference>
<evidence type="ECO:0000256" key="4">
    <source>
        <dbReference type="ARBA" id="ARBA00022723"/>
    </source>
</evidence>
<reference evidence="10" key="1">
    <citation type="journal article" date="2020" name="mSystems">
        <title>Genome- and Community-Level Interaction Insights into Carbon Utilization and Element Cycling Functions of Hydrothermarchaeota in Hydrothermal Sediment.</title>
        <authorList>
            <person name="Zhou Z."/>
            <person name="Liu Y."/>
            <person name="Xu W."/>
            <person name="Pan J."/>
            <person name="Luo Z.H."/>
            <person name="Li M."/>
        </authorList>
    </citation>
    <scope>NUCLEOTIDE SEQUENCE [LARGE SCALE GENOMIC DNA]</scope>
    <source>
        <strain evidence="10">SpSt-456</strain>
    </source>
</reference>
<feature type="binding site" evidence="8">
    <location>
        <position position="279"/>
    </location>
    <ligand>
        <name>substrate</name>
    </ligand>
</feature>
<proteinExistence type="inferred from homology"/>
<comment type="catalytic activity">
    <reaction evidence="7 8">
        <text>L-threonylcarbamoyladenylate + adenosine(37) in tRNA = N(6)-L-threonylcarbamoyladenosine(37) in tRNA + AMP + H(+)</text>
        <dbReference type="Rhea" id="RHEA:37059"/>
        <dbReference type="Rhea" id="RHEA-COMP:10162"/>
        <dbReference type="Rhea" id="RHEA-COMP:10163"/>
        <dbReference type="ChEBI" id="CHEBI:15378"/>
        <dbReference type="ChEBI" id="CHEBI:73682"/>
        <dbReference type="ChEBI" id="CHEBI:74411"/>
        <dbReference type="ChEBI" id="CHEBI:74418"/>
        <dbReference type="ChEBI" id="CHEBI:456215"/>
        <dbReference type="EC" id="2.3.1.234"/>
    </reaction>
</comment>
<evidence type="ECO:0000256" key="8">
    <source>
        <dbReference type="HAMAP-Rule" id="MF_01445"/>
    </source>
</evidence>
<evidence type="ECO:0000313" key="10">
    <source>
        <dbReference type="EMBL" id="HFK96159.1"/>
    </source>
</evidence>
<name>A0A832EI56_9BACT</name>
<dbReference type="GO" id="GO:0005737">
    <property type="term" value="C:cytoplasm"/>
    <property type="evidence" value="ECO:0007669"/>
    <property type="project" value="UniProtKB-SubCell"/>
</dbReference>
<dbReference type="FunFam" id="3.30.420.40:FF:000040">
    <property type="entry name" value="tRNA N6-adenosine threonylcarbamoyltransferase"/>
    <property type="match status" value="1"/>
</dbReference>
<feature type="binding site" evidence="8">
    <location>
        <position position="180"/>
    </location>
    <ligand>
        <name>substrate</name>
    </ligand>
</feature>
<keyword evidence="4 8" id="KW-0479">Metal-binding</keyword>
<feature type="binding site" evidence="8">
    <location>
        <begin position="134"/>
        <end position="138"/>
    </location>
    <ligand>
        <name>substrate</name>
    </ligand>
</feature>
<dbReference type="HAMAP" id="MF_01445">
    <property type="entry name" value="TsaD"/>
    <property type="match status" value="1"/>
</dbReference>
<keyword evidence="2 8" id="KW-0808">Transferase</keyword>
<dbReference type="EMBL" id="DSTK01000009">
    <property type="protein sequence ID" value="HFK96159.1"/>
    <property type="molecule type" value="Genomic_DNA"/>
</dbReference>
<dbReference type="CDD" id="cd24133">
    <property type="entry name" value="ASKHA_NBD_TsaD_bac"/>
    <property type="match status" value="1"/>
</dbReference>
<dbReference type="PANTHER" id="PTHR11735:SF6">
    <property type="entry name" value="TRNA N6-ADENOSINE THREONYLCARBAMOYLTRANSFERASE, MITOCHONDRIAL"/>
    <property type="match status" value="1"/>
</dbReference>
<keyword evidence="3 8" id="KW-0819">tRNA processing</keyword>
<dbReference type="Pfam" id="PF00814">
    <property type="entry name" value="TsaD"/>
    <property type="match status" value="1"/>
</dbReference>
<dbReference type="Gene3D" id="3.30.420.40">
    <property type="match status" value="2"/>
</dbReference>
<comment type="subcellular location">
    <subcellularLocation>
        <location evidence="8">Cytoplasm</location>
    </subcellularLocation>
</comment>
<evidence type="ECO:0000256" key="3">
    <source>
        <dbReference type="ARBA" id="ARBA00022694"/>
    </source>
</evidence>
<comment type="function">
    <text evidence="8">Required for the formation of a threonylcarbamoyl group on adenosine at position 37 (t(6)A37) in tRNAs that read codons beginning with adenine. Is involved in the transfer of the threonylcarbamoyl moiety of threonylcarbamoyl-AMP (TC-AMP) to the N6 group of A37, together with TsaE and TsaB. TsaD likely plays a direct catalytic role in this reaction.</text>
</comment>
<sequence length="344" mass="36546">MLILGIETSCDETAAAVVRNGREILSDVVASQIAVHSPYGGVVPELASRKHVENILPVMAEALRAAGIGLGDVDAVAVTQGPGLIGALLVGLSAAKGLAYALKKPVCAVNHLEGHMEAAFVEAERPEEPFVCLVVSGGHTALYFVAPDATSRCVGSTRDDAAGEAYDKVAKLLGLGYPGGVVIDRLAQNGNPQAFSFPKAYLEKGSLDFSFSGIKTAVAYFVKKYGSPSDTSRGATYRLEDLAASFQEAVVDVLVEKTMQAVERFGVRHVAVAGGVAANSRLRARLNEEAAYRRVHLYIPGIRYCTDNAVMIAMAGYRIWKRCGFHPDPLQLDARSRWVDAAGP</sequence>
<feature type="binding site" evidence="8">
    <location>
        <position position="307"/>
    </location>
    <ligand>
        <name>Fe cation</name>
        <dbReference type="ChEBI" id="CHEBI:24875"/>
    </ligand>
</feature>
<dbReference type="InterPro" id="IPR043129">
    <property type="entry name" value="ATPase_NBD"/>
</dbReference>
<keyword evidence="1 8" id="KW-0963">Cytoplasm</keyword>
<accession>A0A832EI56</accession>
<comment type="cofactor">
    <cofactor evidence="8">
        <name>Fe(2+)</name>
        <dbReference type="ChEBI" id="CHEBI:29033"/>
    </cofactor>
    <text evidence="8">Binds 1 Fe(2+) ion per subunit.</text>
</comment>
<keyword evidence="6 8" id="KW-0012">Acyltransferase</keyword>
<evidence type="ECO:0000259" key="9">
    <source>
        <dbReference type="Pfam" id="PF00814"/>
    </source>
</evidence>
<dbReference type="GO" id="GO:0061711">
    <property type="term" value="F:tRNA N(6)-L-threonylcarbamoyladenine synthase activity"/>
    <property type="evidence" value="ECO:0007669"/>
    <property type="project" value="UniProtKB-EC"/>
</dbReference>
<feature type="domain" description="Gcp-like" evidence="9">
    <location>
        <begin position="23"/>
        <end position="313"/>
    </location>
</feature>
<dbReference type="GO" id="GO:0002949">
    <property type="term" value="P:tRNA threonylcarbamoyladenosine modification"/>
    <property type="evidence" value="ECO:0007669"/>
    <property type="project" value="UniProtKB-UniRule"/>
</dbReference>
<dbReference type="NCBIfam" id="TIGR00329">
    <property type="entry name" value="gcp_kae1"/>
    <property type="match status" value="1"/>
</dbReference>
<dbReference type="InterPro" id="IPR017861">
    <property type="entry name" value="KAE1/TsaD"/>
</dbReference>
<keyword evidence="5 8" id="KW-0408">Iron</keyword>
<dbReference type="PRINTS" id="PR00789">
    <property type="entry name" value="OSIALOPTASE"/>
</dbReference>
<feature type="binding site" evidence="8">
    <location>
        <position position="111"/>
    </location>
    <ligand>
        <name>Fe cation</name>
        <dbReference type="ChEBI" id="CHEBI:24875"/>
    </ligand>
</feature>
<dbReference type="NCBIfam" id="TIGR03723">
    <property type="entry name" value="T6A_TsaD_YgjD"/>
    <property type="match status" value="1"/>
</dbReference>
<feature type="binding site" evidence="8">
    <location>
        <position position="167"/>
    </location>
    <ligand>
        <name>substrate</name>
    </ligand>
</feature>
<gene>
    <name evidence="8 10" type="primary">tsaD</name>
    <name evidence="10" type="ORF">ENS06_02405</name>
</gene>
<dbReference type="SUPFAM" id="SSF53067">
    <property type="entry name" value="Actin-like ATPase domain"/>
    <property type="match status" value="2"/>
</dbReference>
<evidence type="ECO:0000256" key="7">
    <source>
        <dbReference type="ARBA" id="ARBA00048117"/>
    </source>
</evidence>
<dbReference type="GO" id="GO:0005506">
    <property type="term" value="F:iron ion binding"/>
    <property type="evidence" value="ECO:0007669"/>
    <property type="project" value="UniProtKB-UniRule"/>
</dbReference>
<dbReference type="AlphaFoldDB" id="A0A832EI56"/>
<protein>
    <recommendedName>
        <fullName evidence="8">tRNA N6-adenosine threonylcarbamoyltransferase</fullName>
        <ecNumber evidence="8">2.3.1.234</ecNumber>
    </recommendedName>
    <alternativeName>
        <fullName evidence="8">N6-L-threonylcarbamoyladenine synthase</fullName>
        <shortName evidence="8">t(6)A synthase</shortName>
    </alternativeName>
    <alternativeName>
        <fullName evidence="8">t(6)A37 threonylcarbamoyladenosine biosynthesis protein TsaD</fullName>
    </alternativeName>
    <alternativeName>
        <fullName evidence="8">tRNA threonylcarbamoyladenosine biosynthesis protein TsaD</fullName>
    </alternativeName>
</protein>
<feature type="binding site" evidence="8">
    <location>
        <position position="115"/>
    </location>
    <ligand>
        <name>Fe cation</name>
        <dbReference type="ChEBI" id="CHEBI:24875"/>
    </ligand>
</feature>
<evidence type="ECO:0000256" key="6">
    <source>
        <dbReference type="ARBA" id="ARBA00023315"/>
    </source>
</evidence>
<feature type="binding site" evidence="8">
    <location>
        <position position="184"/>
    </location>
    <ligand>
        <name>substrate</name>
    </ligand>
</feature>
<dbReference type="PANTHER" id="PTHR11735">
    <property type="entry name" value="TRNA N6-ADENOSINE THREONYLCARBAMOYLTRANSFERASE"/>
    <property type="match status" value="1"/>
</dbReference>
<dbReference type="InterPro" id="IPR022450">
    <property type="entry name" value="TsaD"/>
</dbReference>
<organism evidence="10">
    <name type="scientific">Desulfacinum infernum</name>
    <dbReference type="NCBI Taxonomy" id="35837"/>
    <lineage>
        <taxon>Bacteria</taxon>
        <taxon>Pseudomonadati</taxon>
        <taxon>Thermodesulfobacteriota</taxon>
        <taxon>Syntrophobacteria</taxon>
        <taxon>Syntrophobacterales</taxon>
        <taxon>Syntrophobacteraceae</taxon>
        <taxon>Desulfacinum</taxon>
    </lineage>
</organism>
<comment type="caution">
    <text evidence="10">The sequence shown here is derived from an EMBL/GenBank/DDBJ whole genome shotgun (WGS) entry which is preliminary data.</text>
</comment>
<evidence type="ECO:0000256" key="1">
    <source>
        <dbReference type="ARBA" id="ARBA00022490"/>
    </source>
</evidence>
<evidence type="ECO:0000256" key="2">
    <source>
        <dbReference type="ARBA" id="ARBA00022679"/>
    </source>
</evidence>
<evidence type="ECO:0000256" key="5">
    <source>
        <dbReference type="ARBA" id="ARBA00023004"/>
    </source>
</evidence>
<dbReference type="EC" id="2.3.1.234" evidence="8"/>